<dbReference type="SUPFAM" id="SSF51905">
    <property type="entry name" value="FAD/NAD(P)-binding domain"/>
    <property type="match status" value="1"/>
</dbReference>
<dbReference type="OrthoDB" id="9798604at2"/>
<organism evidence="7 8">
    <name type="scientific">Caulobacter vibrioides OR37</name>
    <dbReference type="NCBI Taxonomy" id="1292034"/>
    <lineage>
        <taxon>Bacteria</taxon>
        <taxon>Pseudomonadati</taxon>
        <taxon>Pseudomonadota</taxon>
        <taxon>Alphaproteobacteria</taxon>
        <taxon>Caulobacterales</taxon>
        <taxon>Caulobacteraceae</taxon>
        <taxon>Caulobacter</taxon>
    </lineage>
</organism>
<evidence type="ECO:0000313" key="8">
    <source>
        <dbReference type="Proteomes" id="UP000013063"/>
    </source>
</evidence>
<keyword evidence="2" id="KW-0285">Flavoprotein</keyword>
<dbReference type="InterPro" id="IPR000172">
    <property type="entry name" value="GMC_OxRdtase_N"/>
</dbReference>
<sequence length="535" mass="58039">MANHFDIVIIGSGAGGATLAQRLAPTGKSILILERGDHLPREAENWSPKAVFIQRRYRTQDRWFDKHGHPFTPNTHYWVGGNTSFYGAALMRMRARDFTEVQHAGGISPAWPISLTDLAPYYTEAERLWQVHGTRGEDPTENGDEPPYFYPAVQHDAGVAALKGHWETQGWRPFSLPLGVKLDQARPVTSTCIKCKTCGGYPCLLRAKSDARTLAVEPLLDMPNVTLLPGRKVLRLETDGPGKSVTDVVCQTEHGEERWRGDIVVLAAGAANTAVILLASANAAHPNGLANGSDQVGRNYMFHNSSAMVSVTAARQSVTFPKTLAVNDFYYGDPKGGYDLPMGHIQLLEYMSGQTLEGQVEDWLPPALVPDPLAGAAAERMLSMLVISEDLPSPDNRVRVDGNGKISLDYTFSNLEGHDRLVKILRQSLDGFVDHAHPISQHHFQVDSLLPLYGTAHQCGTTRFGADPASSVLDRDCKAHELDNLYVVDTSFFVSSNAVNPTLTTVANAMRVGDHLIARLGASIPGPAAGGAPAG</sequence>
<dbReference type="PATRIC" id="fig|1292034.3.peg.904"/>
<gene>
    <name evidence="7" type="ORF">OR37_00912</name>
</gene>
<feature type="domain" description="Glucose-methanol-choline oxidoreductase C-terminal" evidence="6">
    <location>
        <begin position="455"/>
        <end position="509"/>
    </location>
</feature>
<dbReference type="InterPro" id="IPR036188">
    <property type="entry name" value="FAD/NAD-bd_sf"/>
</dbReference>
<dbReference type="Gene3D" id="3.50.50.60">
    <property type="entry name" value="FAD/NAD(P)-binding domain"/>
    <property type="match status" value="2"/>
</dbReference>
<dbReference type="eggNOG" id="COG2303">
    <property type="taxonomic scope" value="Bacteria"/>
</dbReference>
<dbReference type="Pfam" id="PF05199">
    <property type="entry name" value="GMC_oxred_C"/>
    <property type="match status" value="1"/>
</dbReference>
<dbReference type="PANTHER" id="PTHR46056:SF12">
    <property type="entry name" value="LONG-CHAIN-ALCOHOL OXIDASE"/>
    <property type="match status" value="1"/>
</dbReference>
<dbReference type="Proteomes" id="UP000013063">
    <property type="component" value="Unassembled WGS sequence"/>
</dbReference>
<reference evidence="7 8" key="1">
    <citation type="journal article" date="2013" name="Genome Announc.">
        <title>Draft Genome Sequence for Caulobacter sp. Strain OR37, a Bacterium Tolerant to Heavy Metals.</title>
        <authorList>
            <person name="Utturkar S.M."/>
            <person name="Bollmann A."/>
            <person name="Brzoska R.M."/>
            <person name="Klingeman D.M."/>
            <person name="Epstein S.E."/>
            <person name="Palumbo A.V."/>
            <person name="Brown S.D."/>
        </authorList>
    </citation>
    <scope>NUCLEOTIDE SEQUENCE [LARGE SCALE GENOMIC DNA]</scope>
    <source>
        <strain evidence="7 8">OR37</strain>
    </source>
</reference>
<feature type="domain" description="Glucose-methanol-choline oxidoreductase N-terminal" evidence="5">
    <location>
        <begin position="190"/>
        <end position="303"/>
    </location>
</feature>
<dbReference type="AlphaFoldDB" id="R0EQ34"/>
<keyword evidence="4" id="KW-0560">Oxidoreductase</keyword>
<evidence type="ECO:0000256" key="1">
    <source>
        <dbReference type="ARBA" id="ARBA00010790"/>
    </source>
</evidence>
<name>R0EQ34_CAUVI</name>
<keyword evidence="3" id="KW-0274">FAD</keyword>
<dbReference type="EMBL" id="APMP01000003">
    <property type="protein sequence ID" value="ENZ83137.1"/>
    <property type="molecule type" value="Genomic_DNA"/>
</dbReference>
<comment type="caution">
    <text evidence="7">The sequence shown here is derived from an EMBL/GenBank/DDBJ whole genome shotgun (WGS) entry which is preliminary data.</text>
</comment>
<dbReference type="Pfam" id="PF13450">
    <property type="entry name" value="NAD_binding_8"/>
    <property type="match status" value="1"/>
</dbReference>
<dbReference type="GO" id="GO:0016614">
    <property type="term" value="F:oxidoreductase activity, acting on CH-OH group of donors"/>
    <property type="evidence" value="ECO:0007669"/>
    <property type="project" value="InterPro"/>
</dbReference>
<dbReference type="RefSeq" id="WP_004616296.1">
    <property type="nucleotide sequence ID" value="NZ_APMP01000003.1"/>
</dbReference>
<protein>
    <submittedName>
        <fullName evidence="7">Choline dehydrogenase-like flavoprotein</fullName>
    </submittedName>
</protein>
<dbReference type="Pfam" id="PF00732">
    <property type="entry name" value="GMC_oxred_N"/>
    <property type="match status" value="1"/>
</dbReference>
<comment type="similarity">
    <text evidence="1">Belongs to the GMC oxidoreductase family.</text>
</comment>
<keyword evidence="8" id="KW-1185">Reference proteome</keyword>
<evidence type="ECO:0000256" key="4">
    <source>
        <dbReference type="ARBA" id="ARBA00023002"/>
    </source>
</evidence>
<proteinExistence type="inferred from homology"/>
<evidence type="ECO:0000259" key="5">
    <source>
        <dbReference type="Pfam" id="PF00732"/>
    </source>
</evidence>
<dbReference type="PANTHER" id="PTHR46056">
    <property type="entry name" value="LONG-CHAIN-ALCOHOL OXIDASE"/>
    <property type="match status" value="1"/>
</dbReference>
<evidence type="ECO:0000313" key="7">
    <source>
        <dbReference type="EMBL" id="ENZ83137.1"/>
    </source>
</evidence>
<evidence type="ECO:0000256" key="2">
    <source>
        <dbReference type="ARBA" id="ARBA00022630"/>
    </source>
</evidence>
<dbReference type="STRING" id="1292034.OR37_00912"/>
<accession>R0EQ34</accession>
<evidence type="ECO:0000256" key="3">
    <source>
        <dbReference type="ARBA" id="ARBA00022827"/>
    </source>
</evidence>
<evidence type="ECO:0000259" key="6">
    <source>
        <dbReference type="Pfam" id="PF05199"/>
    </source>
</evidence>
<dbReference type="InterPro" id="IPR007867">
    <property type="entry name" value="GMC_OxRtase_C"/>
</dbReference>